<dbReference type="PATRIC" id="fig|1393736.3.peg.842"/>
<accession>A0A022PLQ2</accession>
<organism evidence="1 2">
    <name type="scientific">Photorhabdus aegyptia</name>
    <dbReference type="NCBI Taxonomy" id="2805098"/>
    <lineage>
        <taxon>Bacteria</taxon>
        <taxon>Pseudomonadati</taxon>
        <taxon>Pseudomonadota</taxon>
        <taxon>Gammaproteobacteria</taxon>
        <taxon>Enterobacterales</taxon>
        <taxon>Morganellaceae</taxon>
        <taxon>Photorhabdus</taxon>
    </lineage>
</organism>
<keyword evidence="2" id="KW-1185">Reference proteome</keyword>
<reference evidence="1 2" key="1">
    <citation type="submission" date="2014-03" db="EMBL/GenBank/DDBJ databases">
        <title>Draft Genome of Photorhabdus luminescens BA1, an Egyptian Isolate.</title>
        <authorList>
            <person name="Ghazal S."/>
            <person name="Hurst S.G.IV."/>
            <person name="Morris K."/>
            <person name="Thomas K."/>
            <person name="Tisa L.S."/>
        </authorList>
    </citation>
    <scope>NUCLEOTIDE SEQUENCE [LARGE SCALE GENOMIC DNA]</scope>
    <source>
        <strain evidence="1 2">BA1</strain>
    </source>
</reference>
<protein>
    <submittedName>
        <fullName evidence="1">p-aminobenzoate N-oxygenase AurF</fullName>
    </submittedName>
</protein>
<dbReference type="Gene3D" id="1.10.620.20">
    <property type="entry name" value="Ribonucleotide Reductase, subunit A"/>
    <property type="match status" value="1"/>
</dbReference>
<dbReference type="Proteomes" id="UP000023464">
    <property type="component" value="Unassembled WGS sequence"/>
</dbReference>
<sequence length="317" mass="36453">MNGLFMSIAFTSKLKIEAVVNGLPTVPADSKFRLLYHNAQNSNWNPNLDIDWIEDIGYGSVISNTNHAALSEFAKFQKKDTKTLFSQFQWELQFWLVCQFLYGEQAALVGTSALAMILADNDQKLVCSTQIADEARHVLTFSRYVDRYIKKPYGMSAPLKNLLSDALNAFSWDMKVLGMQIIVEGLAEATFRLGAAMFHDPVIRRIVELVSIDESRHVTFGVLLLRKYYQNISSSEKRIREEFVLDCAEAIQKRFLLTDIWERLDIPQKRGIDFAKQSSVMIDFRRTVFSKIGLVLRNLDLMSDNMRMKLQKMQLLR</sequence>
<dbReference type="InterPro" id="IPR025859">
    <property type="entry name" value="AurF/CmlI"/>
</dbReference>
<comment type="caution">
    <text evidence="1">The sequence shown here is derived from an EMBL/GenBank/DDBJ whole genome shotgun (WGS) entry which is preliminary data.</text>
</comment>
<dbReference type="GO" id="GO:0016491">
    <property type="term" value="F:oxidoreductase activity"/>
    <property type="evidence" value="ECO:0007669"/>
    <property type="project" value="InterPro"/>
</dbReference>
<dbReference type="SUPFAM" id="SSF47240">
    <property type="entry name" value="Ferritin-like"/>
    <property type="match status" value="1"/>
</dbReference>
<dbReference type="CDD" id="cd00657">
    <property type="entry name" value="Ferritin_like"/>
    <property type="match status" value="1"/>
</dbReference>
<evidence type="ECO:0000313" key="1">
    <source>
        <dbReference type="EMBL" id="EYU16546.1"/>
    </source>
</evidence>
<dbReference type="Pfam" id="PF11583">
    <property type="entry name" value="AurF"/>
    <property type="match status" value="1"/>
</dbReference>
<proteinExistence type="predicted"/>
<dbReference type="InterPro" id="IPR012348">
    <property type="entry name" value="RNR-like"/>
</dbReference>
<evidence type="ECO:0000313" key="2">
    <source>
        <dbReference type="Proteomes" id="UP000023464"/>
    </source>
</evidence>
<name>A0A022PLQ2_9GAMM</name>
<dbReference type="EMBL" id="JFGV01000009">
    <property type="protein sequence ID" value="EYU16546.1"/>
    <property type="molecule type" value="Genomic_DNA"/>
</dbReference>
<gene>
    <name evidence="1" type="ORF">BA1DRAFT_00830</name>
</gene>
<dbReference type="AlphaFoldDB" id="A0A022PLQ2"/>
<dbReference type="InterPro" id="IPR009078">
    <property type="entry name" value="Ferritin-like_SF"/>
</dbReference>